<protein>
    <submittedName>
        <fullName evidence="2">Uncharacterized protein</fullName>
    </submittedName>
</protein>
<reference evidence="2 3" key="1">
    <citation type="journal article" date="2019" name="Appl. Microbiol. Biotechnol.">
        <title>Genome sequence of Isaria javanica and comparative genome analysis insights into family S53 peptidase evolution in fungal entomopathogens.</title>
        <authorList>
            <person name="Lin R."/>
            <person name="Zhang X."/>
            <person name="Xin B."/>
            <person name="Zou M."/>
            <person name="Gao Y."/>
            <person name="Qin F."/>
            <person name="Hu Q."/>
            <person name="Xie B."/>
            <person name="Cheng X."/>
        </authorList>
    </citation>
    <scope>NUCLEOTIDE SEQUENCE [LARGE SCALE GENOMIC DNA]</scope>
    <source>
        <strain evidence="2 3">IJ1G</strain>
    </source>
</reference>
<feature type="region of interest" description="Disordered" evidence="1">
    <location>
        <begin position="833"/>
        <end position="869"/>
    </location>
</feature>
<dbReference type="EMBL" id="SPUK01000009">
    <property type="protein sequence ID" value="TQV94727.1"/>
    <property type="molecule type" value="Genomic_DNA"/>
</dbReference>
<feature type="region of interest" description="Disordered" evidence="1">
    <location>
        <begin position="725"/>
        <end position="809"/>
    </location>
</feature>
<proteinExistence type="predicted"/>
<feature type="compositionally biased region" description="Polar residues" evidence="1">
    <location>
        <begin position="745"/>
        <end position="758"/>
    </location>
</feature>
<feature type="compositionally biased region" description="Basic and acidic residues" evidence="1">
    <location>
        <begin position="358"/>
        <end position="377"/>
    </location>
</feature>
<feature type="region of interest" description="Disordered" evidence="1">
    <location>
        <begin position="563"/>
        <end position="603"/>
    </location>
</feature>
<dbReference type="AlphaFoldDB" id="A0A545UZ47"/>
<feature type="compositionally biased region" description="Low complexity" evidence="1">
    <location>
        <begin position="833"/>
        <end position="842"/>
    </location>
</feature>
<sequence>MTLTRSKKSKRLLRWLSVLQNEDQTLGPSTALLIKYSLLHNHHRCVQVTIRLAGAWNLLHRLSPCTGLPYFLRSQLEAQKIADGSRLWKQVAPILTFIRANIRFTGSSRGYPTLFLWYSTENHRSYLFFAFLRTKMAPVTYSAQDLLRMRTVPPRKEIYDDICQKLQKDLSIDDILRFPVNRSLPLIPEEDVEKATTVPNSNATVVQQLDGTDSEWRYRGRTEIESSEPQPISAPTGLVAQKDKGFQRFYKAVVSPTHVRVTAGGRIVPNTRASSSPTSKWAKDKSTSGSLFPVRPLERDAADIGVANGTQYPFGAFPSLYPAYAPAMHGSAYPMFPWQIYNTFCLPAPLPQATLPKTSDKDNSRHQQDGVDDRQDGADLNIHQTAAPTDSTRSFCVNGQWTMPHNPTLFAYGMPAFSGFPHPSIVGSVAVPAALQPTPSTSASVPISIPAPALAPASAPTPAKSEKPVVETAKFSSVVAASPTTQTTASLPNPPISSIRPSEITKKQIDVLKGSLKYLEDQLLYNKHQIDEKWMEYQAHMVRQQVDQFEKNLQNQKSFEETYYPKSKENSSASSGSLTAPTPSGDEPSTRPPQDGPSNSGQKLWREKDREFFQAHQGINSTKSVSLFAPKRLGSTAEPNKKASSLPVHAALAPPFQPQNECPSHSSFFPPQKPDAPYLIGMIPTGGSQEKARETGYQYVRDLTDDELRARHMYWGKAPHHLQRGLPKFDGKDFYPPSPTRDRTSGSIDSTLDIQSESDVPRSANASVYDPFRSLGRPRQRVPRGVLGQTTQSEALARNSSCGSSVAERGTSCAGKIGLQHEDTRKAIDPVANASAASSKLNSDSEEGDDGRSILFKGRKPAASGTKSRNEIWQSMLNKGKSSGQLVPSTISSATAQGVLPQYRGHATAYLTPTIANTSTSALSAMVNGKAVENGDLTHVKSPEPVQAENMPPTVAADNESIRQGSLHKFNPQGILSQ</sequence>
<feature type="region of interest" description="Disordered" evidence="1">
    <location>
        <begin position="936"/>
        <end position="978"/>
    </location>
</feature>
<feature type="region of interest" description="Disordered" evidence="1">
    <location>
        <begin position="268"/>
        <end position="288"/>
    </location>
</feature>
<accession>A0A545UZ47</accession>
<evidence type="ECO:0000313" key="3">
    <source>
        <dbReference type="Proteomes" id="UP000315783"/>
    </source>
</evidence>
<dbReference type="Proteomes" id="UP000315783">
    <property type="component" value="Unassembled WGS sequence"/>
</dbReference>
<evidence type="ECO:0000313" key="2">
    <source>
        <dbReference type="EMBL" id="TQV94727.1"/>
    </source>
</evidence>
<evidence type="ECO:0000256" key="1">
    <source>
        <dbReference type="SAM" id="MobiDB-lite"/>
    </source>
</evidence>
<keyword evidence="3" id="KW-1185">Reference proteome</keyword>
<organism evidence="2 3">
    <name type="scientific">Cordyceps javanica</name>
    <dbReference type="NCBI Taxonomy" id="43265"/>
    <lineage>
        <taxon>Eukaryota</taxon>
        <taxon>Fungi</taxon>
        <taxon>Dikarya</taxon>
        <taxon>Ascomycota</taxon>
        <taxon>Pezizomycotina</taxon>
        <taxon>Sordariomycetes</taxon>
        <taxon>Hypocreomycetidae</taxon>
        <taxon>Hypocreales</taxon>
        <taxon>Cordycipitaceae</taxon>
        <taxon>Cordyceps</taxon>
    </lineage>
</organism>
<feature type="region of interest" description="Disordered" evidence="1">
    <location>
        <begin position="355"/>
        <end position="380"/>
    </location>
</feature>
<comment type="caution">
    <text evidence="2">The sequence shown here is derived from an EMBL/GenBank/DDBJ whole genome shotgun (WGS) entry which is preliminary data.</text>
</comment>
<feature type="compositionally biased region" description="Polar residues" evidence="1">
    <location>
        <begin position="788"/>
        <end position="804"/>
    </location>
</feature>
<gene>
    <name evidence="2" type="ORF">IF1G_06738</name>
</gene>
<name>A0A545UZ47_9HYPO</name>
<dbReference type="OrthoDB" id="5401902at2759"/>
<dbReference type="STRING" id="43265.A0A545UZ47"/>